<protein>
    <submittedName>
        <fullName evidence="6">LysR family transcriptional regulator</fullName>
    </submittedName>
</protein>
<dbReference type="InterPro" id="IPR058163">
    <property type="entry name" value="LysR-type_TF_proteobact-type"/>
</dbReference>
<dbReference type="PANTHER" id="PTHR30537">
    <property type="entry name" value="HTH-TYPE TRANSCRIPTIONAL REGULATOR"/>
    <property type="match status" value="1"/>
</dbReference>
<keyword evidence="7" id="KW-1185">Reference proteome</keyword>
<dbReference type="CDD" id="cd05466">
    <property type="entry name" value="PBP2_LTTR_substrate"/>
    <property type="match status" value="1"/>
</dbReference>
<sequence>MDWNKARAFVVTAEEGSFSAAARKLSMTQPTLSRQVMSLEADLAVTLFERNGQMIELTQAGLELLEPARKMYEAAQAFTMVASGQSQSLEGQVVVSVCEMDAVYRLPSILDELRQHEPGIRVEVVVTNGVSDLKRREADIAIRSFRPTEYDFIAKKLGEEHIGLYGTKRYVEALVDNYKQVQILGFNQIDRIITLLSHHGWELDESHFGLVTNYQPMQIALCEKDLGVLFMPEDVANSLPHFHKVPGFEQPLMELPVWLVSPHELRNNRKVKRVFDFIASRLNKRLEPNI</sequence>
<keyword evidence="2" id="KW-0805">Transcription regulation</keyword>
<evidence type="ECO:0000256" key="3">
    <source>
        <dbReference type="ARBA" id="ARBA00023125"/>
    </source>
</evidence>
<proteinExistence type="inferred from homology"/>
<reference evidence="6 7" key="1">
    <citation type="submission" date="2021-02" db="EMBL/GenBank/DDBJ databases">
        <authorList>
            <person name="Park J.-S."/>
        </authorList>
    </citation>
    <scope>NUCLEOTIDE SEQUENCE [LARGE SCALE GENOMIC DNA]</scope>
    <source>
        <strain evidence="6 7">188UL20-2</strain>
    </source>
</reference>
<dbReference type="InterPro" id="IPR000847">
    <property type="entry name" value="LysR_HTH_N"/>
</dbReference>
<dbReference type="Proteomes" id="UP000809621">
    <property type="component" value="Unassembled WGS sequence"/>
</dbReference>
<evidence type="ECO:0000256" key="4">
    <source>
        <dbReference type="ARBA" id="ARBA00023163"/>
    </source>
</evidence>
<evidence type="ECO:0000256" key="1">
    <source>
        <dbReference type="ARBA" id="ARBA00009437"/>
    </source>
</evidence>
<dbReference type="Gene3D" id="1.10.10.10">
    <property type="entry name" value="Winged helix-like DNA-binding domain superfamily/Winged helix DNA-binding domain"/>
    <property type="match status" value="1"/>
</dbReference>
<evidence type="ECO:0000259" key="5">
    <source>
        <dbReference type="PROSITE" id="PS50931"/>
    </source>
</evidence>
<organism evidence="6 7">
    <name type="scientific">Vibrio ulleungensis</name>
    <dbReference type="NCBI Taxonomy" id="2807619"/>
    <lineage>
        <taxon>Bacteria</taxon>
        <taxon>Pseudomonadati</taxon>
        <taxon>Pseudomonadota</taxon>
        <taxon>Gammaproteobacteria</taxon>
        <taxon>Vibrionales</taxon>
        <taxon>Vibrionaceae</taxon>
        <taxon>Vibrio</taxon>
    </lineage>
</organism>
<feature type="domain" description="HTH lysR-type" evidence="5">
    <location>
        <begin position="1"/>
        <end position="58"/>
    </location>
</feature>
<dbReference type="EMBL" id="JAFEUM010000001">
    <property type="protein sequence ID" value="MBM7035451.1"/>
    <property type="molecule type" value="Genomic_DNA"/>
</dbReference>
<dbReference type="InterPro" id="IPR036390">
    <property type="entry name" value="WH_DNA-bd_sf"/>
</dbReference>
<keyword evidence="3" id="KW-0238">DNA-binding</keyword>
<name>A0ABS2HFL4_9VIBR</name>
<keyword evidence="4" id="KW-0804">Transcription</keyword>
<dbReference type="InterPro" id="IPR036388">
    <property type="entry name" value="WH-like_DNA-bd_sf"/>
</dbReference>
<dbReference type="PANTHER" id="PTHR30537:SF3">
    <property type="entry name" value="TRANSCRIPTIONAL REGULATORY PROTEIN"/>
    <property type="match status" value="1"/>
</dbReference>
<dbReference type="SUPFAM" id="SSF46785">
    <property type="entry name" value="Winged helix' DNA-binding domain"/>
    <property type="match status" value="1"/>
</dbReference>
<gene>
    <name evidence="6" type="ORF">JQC93_03445</name>
</gene>
<dbReference type="InterPro" id="IPR005119">
    <property type="entry name" value="LysR_subst-bd"/>
</dbReference>
<dbReference type="PRINTS" id="PR00039">
    <property type="entry name" value="HTHLYSR"/>
</dbReference>
<evidence type="ECO:0000313" key="6">
    <source>
        <dbReference type="EMBL" id="MBM7035451.1"/>
    </source>
</evidence>
<dbReference type="SUPFAM" id="SSF53850">
    <property type="entry name" value="Periplasmic binding protein-like II"/>
    <property type="match status" value="1"/>
</dbReference>
<dbReference type="Gene3D" id="3.40.190.290">
    <property type="match status" value="1"/>
</dbReference>
<evidence type="ECO:0000256" key="2">
    <source>
        <dbReference type="ARBA" id="ARBA00023015"/>
    </source>
</evidence>
<evidence type="ECO:0000313" key="7">
    <source>
        <dbReference type="Proteomes" id="UP000809621"/>
    </source>
</evidence>
<comment type="caution">
    <text evidence="6">The sequence shown here is derived from an EMBL/GenBank/DDBJ whole genome shotgun (WGS) entry which is preliminary data.</text>
</comment>
<accession>A0ABS2HFL4</accession>
<dbReference type="Pfam" id="PF03466">
    <property type="entry name" value="LysR_substrate"/>
    <property type="match status" value="1"/>
</dbReference>
<dbReference type="RefSeq" id="WP_205157050.1">
    <property type="nucleotide sequence ID" value="NZ_JAFEUM010000001.1"/>
</dbReference>
<dbReference type="PROSITE" id="PS50931">
    <property type="entry name" value="HTH_LYSR"/>
    <property type="match status" value="1"/>
</dbReference>
<dbReference type="Pfam" id="PF00126">
    <property type="entry name" value="HTH_1"/>
    <property type="match status" value="1"/>
</dbReference>
<comment type="similarity">
    <text evidence="1">Belongs to the LysR transcriptional regulatory family.</text>
</comment>